<dbReference type="EMBL" id="PXYV01000020">
    <property type="protein sequence ID" value="PSR22250.1"/>
    <property type="molecule type" value="Genomic_DNA"/>
</dbReference>
<proteinExistence type="inferred from homology"/>
<organism evidence="10 11">
    <name type="scientific">Sulfobacillus acidophilus</name>
    <dbReference type="NCBI Taxonomy" id="53633"/>
    <lineage>
        <taxon>Bacteria</taxon>
        <taxon>Bacillati</taxon>
        <taxon>Bacillota</taxon>
        <taxon>Clostridia</taxon>
        <taxon>Eubacteriales</taxon>
        <taxon>Clostridiales Family XVII. Incertae Sedis</taxon>
        <taxon>Sulfobacillus</taxon>
    </lineage>
</organism>
<dbReference type="GO" id="GO:0004418">
    <property type="term" value="F:hydroxymethylbilane synthase activity"/>
    <property type="evidence" value="ECO:0007669"/>
    <property type="project" value="UniProtKB-UniRule"/>
</dbReference>
<comment type="similarity">
    <text evidence="2 7">Belongs to the HMBS family.</text>
</comment>
<evidence type="ECO:0000256" key="5">
    <source>
        <dbReference type="ARBA" id="ARBA00023244"/>
    </source>
</evidence>
<accession>A0A2T2WJ49</accession>
<dbReference type="SUPFAM" id="SSF53850">
    <property type="entry name" value="Periplasmic binding protein-like II"/>
    <property type="match status" value="1"/>
</dbReference>
<evidence type="ECO:0000259" key="8">
    <source>
        <dbReference type="Pfam" id="PF01379"/>
    </source>
</evidence>
<dbReference type="GO" id="GO:0005737">
    <property type="term" value="C:cytoplasm"/>
    <property type="evidence" value="ECO:0007669"/>
    <property type="project" value="UniProtKB-UniRule"/>
</dbReference>
<dbReference type="InterPro" id="IPR022417">
    <property type="entry name" value="Porphobilin_deaminase_N"/>
</dbReference>
<dbReference type="GO" id="GO:0006782">
    <property type="term" value="P:protoporphyrinogen IX biosynthetic process"/>
    <property type="evidence" value="ECO:0007669"/>
    <property type="project" value="UniProtKB-UniRule"/>
</dbReference>
<keyword evidence="5 7" id="KW-0627">Porphyrin biosynthesis</keyword>
<dbReference type="InterPro" id="IPR000860">
    <property type="entry name" value="HemC"/>
</dbReference>
<evidence type="ECO:0000256" key="1">
    <source>
        <dbReference type="ARBA" id="ARBA00002869"/>
    </source>
</evidence>
<dbReference type="EC" id="2.5.1.61" evidence="7"/>
<evidence type="ECO:0000256" key="4">
    <source>
        <dbReference type="ARBA" id="ARBA00022679"/>
    </source>
</evidence>
<feature type="modified residue" description="S-(dipyrrolylmethanemethyl)cysteine" evidence="7">
    <location>
        <position position="237"/>
    </location>
</feature>
<evidence type="ECO:0000256" key="6">
    <source>
        <dbReference type="ARBA" id="ARBA00048169"/>
    </source>
</evidence>
<dbReference type="AlphaFoldDB" id="A0A2T2WJ49"/>
<dbReference type="NCBIfam" id="TIGR00212">
    <property type="entry name" value="hemC"/>
    <property type="match status" value="1"/>
</dbReference>
<evidence type="ECO:0000256" key="3">
    <source>
        <dbReference type="ARBA" id="ARBA00011245"/>
    </source>
</evidence>
<dbReference type="PIRSF" id="PIRSF001438">
    <property type="entry name" value="4pyrrol_synth_OHMeBilane_synth"/>
    <property type="match status" value="1"/>
</dbReference>
<evidence type="ECO:0000259" key="9">
    <source>
        <dbReference type="Pfam" id="PF03900"/>
    </source>
</evidence>
<comment type="subunit">
    <text evidence="3 7">Monomer.</text>
</comment>
<feature type="domain" description="Porphobilinogen deaminase N-terminal" evidence="8">
    <location>
        <begin position="4"/>
        <end position="207"/>
    </location>
</feature>
<name>A0A2T2WJ49_9FIRM</name>
<gene>
    <name evidence="7" type="primary">hemC</name>
    <name evidence="10" type="ORF">C7B45_07725</name>
</gene>
<evidence type="ECO:0000256" key="2">
    <source>
        <dbReference type="ARBA" id="ARBA00005638"/>
    </source>
</evidence>
<dbReference type="Gene3D" id="3.40.190.10">
    <property type="entry name" value="Periplasmic binding protein-like II"/>
    <property type="match status" value="2"/>
</dbReference>
<dbReference type="HAMAP" id="MF_00260">
    <property type="entry name" value="Porphobil_deam"/>
    <property type="match status" value="1"/>
</dbReference>
<dbReference type="Pfam" id="PF03900">
    <property type="entry name" value="Porphobil_deamC"/>
    <property type="match status" value="1"/>
</dbReference>
<protein>
    <recommendedName>
        <fullName evidence="7">Porphobilinogen deaminase</fullName>
        <shortName evidence="7">PBG</shortName>
        <ecNumber evidence="7">2.5.1.61</ecNumber>
    </recommendedName>
    <alternativeName>
        <fullName evidence="7">Hydroxymethylbilane synthase</fullName>
        <shortName evidence="7">HMBS</shortName>
    </alternativeName>
    <alternativeName>
        <fullName evidence="7">Pre-uroporphyrinogen synthase</fullName>
    </alternativeName>
</protein>
<sequence>MAHIRIATRSSQLAIAQAEAVAAVLQKEGHTTELVPIETQGDQVLDRQLHEIGRKGIFTQELETALLTNQVDLAVHSLKDLPTVLPPGLVIGAYALPEDRRDVLISGGDSLATLSAGACVGTSSLRRMAFLKAIRPDLRVVPVRGNVQTRLQKWSNGQADALVLAAAGLVRLGWSDRITEYLDPQVMVPSPGQGVLAIEIASHRDDVKPLMQRLNDSNSQVLAQAERAVLAEMGSNCQLPLGAYAQWVGPGRLELTAQVSDVQGQEVLQQTIQCNAQQASASGHALGRALLERGALRLIKSPGGK</sequence>
<dbReference type="InterPro" id="IPR022418">
    <property type="entry name" value="Porphobilinogen_deaminase_C"/>
</dbReference>
<keyword evidence="4 7" id="KW-0808">Transferase</keyword>
<feature type="domain" description="Porphobilinogen deaminase C-terminal" evidence="9">
    <location>
        <begin position="223"/>
        <end position="291"/>
    </location>
</feature>
<dbReference type="SUPFAM" id="SSF54782">
    <property type="entry name" value="Porphobilinogen deaminase (hydroxymethylbilane synthase), C-terminal domain"/>
    <property type="match status" value="1"/>
</dbReference>
<dbReference type="Gene3D" id="3.30.160.40">
    <property type="entry name" value="Porphobilinogen deaminase, C-terminal domain"/>
    <property type="match status" value="1"/>
</dbReference>
<comment type="catalytic activity">
    <reaction evidence="6 7">
        <text>4 porphobilinogen + H2O = hydroxymethylbilane + 4 NH4(+)</text>
        <dbReference type="Rhea" id="RHEA:13185"/>
        <dbReference type="ChEBI" id="CHEBI:15377"/>
        <dbReference type="ChEBI" id="CHEBI:28938"/>
        <dbReference type="ChEBI" id="CHEBI:57845"/>
        <dbReference type="ChEBI" id="CHEBI:58126"/>
        <dbReference type="EC" id="2.5.1.61"/>
    </reaction>
</comment>
<comment type="miscellaneous">
    <text evidence="7">The porphobilinogen subunits are added to the dipyrromethane group.</text>
</comment>
<reference evidence="10 11" key="1">
    <citation type="journal article" date="2014" name="BMC Genomics">
        <title>Comparison of environmental and isolate Sulfobacillus genomes reveals diverse carbon, sulfur, nitrogen, and hydrogen metabolisms.</title>
        <authorList>
            <person name="Justice N.B."/>
            <person name="Norman A."/>
            <person name="Brown C.T."/>
            <person name="Singh A."/>
            <person name="Thomas B.C."/>
            <person name="Banfield J.F."/>
        </authorList>
    </citation>
    <scope>NUCLEOTIDE SEQUENCE [LARGE SCALE GENOMIC DNA]</scope>
    <source>
        <strain evidence="10">AMDSBA3</strain>
    </source>
</reference>
<comment type="function">
    <text evidence="1 7">Tetrapolymerization of the monopyrrole PBG into the hydroxymethylbilane pre-uroporphyrinogen in several discrete steps.</text>
</comment>
<dbReference type="PRINTS" id="PR00151">
    <property type="entry name" value="PORPHBDMNASE"/>
</dbReference>
<evidence type="ECO:0000256" key="7">
    <source>
        <dbReference type="HAMAP-Rule" id="MF_00260"/>
    </source>
</evidence>
<dbReference type="Pfam" id="PF01379">
    <property type="entry name" value="Porphobil_deam"/>
    <property type="match status" value="1"/>
</dbReference>
<evidence type="ECO:0000313" key="11">
    <source>
        <dbReference type="Proteomes" id="UP000241848"/>
    </source>
</evidence>
<dbReference type="PANTHER" id="PTHR11557:SF0">
    <property type="entry name" value="PORPHOBILINOGEN DEAMINASE"/>
    <property type="match status" value="1"/>
</dbReference>
<dbReference type="Proteomes" id="UP000241848">
    <property type="component" value="Unassembled WGS sequence"/>
</dbReference>
<dbReference type="PANTHER" id="PTHR11557">
    <property type="entry name" value="PORPHOBILINOGEN DEAMINASE"/>
    <property type="match status" value="1"/>
</dbReference>
<dbReference type="InterPro" id="IPR036803">
    <property type="entry name" value="Porphobilinogen_deaminase_C_sf"/>
</dbReference>
<comment type="caution">
    <text evidence="10">The sequence shown here is derived from an EMBL/GenBank/DDBJ whole genome shotgun (WGS) entry which is preliminary data.</text>
</comment>
<dbReference type="FunFam" id="3.40.190.10:FF:000005">
    <property type="entry name" value="Porphobilinogen deaminase"/>
    <property type="match status" value="1"/>
</dbReference>
<evidence type="ECO:0000313" key="10">
    <source>
        <dbReference type="EMBL" id="PSR22250.1"/>
    </source>
</evidence>
<comment type="cofactor">
    <cofactor evidence="7">
        <name>dipyrromethane</name>
        <dbReference type="ChEBI" id="CHEBI:60342"/>
    </cofactor>
    <text evidence="7">Binds 1 dipyrromethane group covalently.</text>
</comment>